<dbReference type="SUPFAM" id="SSF111352">
    <property type="entry name" value="Ammonium transporter"/>
    <property type="match status" value="1"/>
</dbReference>
<keyword evidence="12" id="KW-1185">Reference proteome</keyword>
<dbReference type="InterPro" id="IPR024041">
    <property type="entry name" value="NH4_transpt_AmtB-like_dom"/>
</dbReference>
<dbReference type="Proteomes" id="UP000010296">
    <property type="component" value="Unassembled WGS sequence"/>
</dbReference>
<evidence type="ECO:0000256" key="8">
    <source>
        <dbReference type="ARBA" id="ARBA00050025"/>
    </source>
</evidence>
<dbReference type="GO" id="GO:0008519">
    <property type="term" value="F:ammonium channel activity"/>
    <property type="evidence" value="ECO:0007669"/>
    <property type="project" value="InterPro"/>
</dbReference>
<dbReference type="InterPro" id="IPR029020">
    <property type="entry name" value="Ammonium/urea_transptr"/>
</dbReference>
<dbReference type="NCBIfam" id="TIGR00836">
    <property type="entry name" value="amt"/>
    <property type="match status" value="1"/>
</dbReference>
<gene>
    <name evidence="11" type="primary">amt</name>
    <name evidence="11" type="ORF">HMPREF9088_0696</name>
</gene>
<dbReference type="PANTHER" id="PTHR43029:SF10">
    <property type="entry name" value="AMMONIUM TRANSPORTER MEP2"/>
    <property type="match status" value="1"/>
</dbReference>
<name>E6LEA6_ENTI1</name>
<evidence type="ECO:0000256" key="9">
    <source>
        <dbReference type="RuleBase" id="RU362002"/>
    </source>
</evidence>
<evidence type="ECO:0000259" key="10">
    <source>
        <dbReference type="Pfam" id="PF00909"/>
    </source>
</evidence>
<dbReference type="HOGENOM" id="CLU_000445_33_0_9"/>
<evidence type="ECO:0000256" key="2">
    <source>
        <dbReference type="ARBA" id="ARBA00005887"/>
    </source>
</evidence>
<dbReference type="Gene3D" id="1.10.3430.10">
    <property type="entry name" value="Ammonium transporter AmtB like domains"/>
    <property type="match status" value="1"/>
</dbReference>
<evidence type="ECO:0000256" key="3">
    <source>
        <dbReference type="ARBA" id="ARBA00022448"/>
    </source>
</evidence>
<feature type="domain" description="Ammonium transporter AmtB-like" evidence="10">
    <location>
        <begin position="30"/>
        <end position="420"/>
    </location>
</feature>
<sequence length="428" mass="45444">MMLVYLTWKIKKPIIETLKGVKSMETGNIAFILICSAMVFIMTPALAFFYGGLERRKNILNTMMMSIGTMGLASIIWVAVGYSLSFSGDGTFVGNLHNIFFQGVSMTEGSGIPDGLFAIFQMMFSLITAAIITGSVVGRMRFPAIFLFLAIWLVVVYAPMAHMVWGGGFIAGLGAIDFAGGTVVHISSGLSGLILCLVLGQRREFKQAEYRPHNIPFVVLGTGFLWFGWFAFNAGSALAADGVAIQAFLTTNTAAAAAMLSWMAVERFSTGKPTLVGACTGGVVGLVAITPGAGFVSIWSSIVIGLLVSPFCYYSISIIKQKLGFDDSLDAFGCHGMGGIFGSIVTGIFADPAVNGSTGLLYGGVDLFVAQLEATVITIVYVGVASFIIISIVKLIMPIRVSAKDEALGLDRSEHDESAYPTFMGLDS</sequence>
<comment type="similarity">
    <text evidence="2 9">Belongs to the ammonia transporter channel (TC 1.A.11.2) family.</text>
</comment>
<evidence type="ECO:0000313" key="12">
    <source>
        <dbReference type="Proteomes" id="UP000010296"/>
    </source>
</evidence>
<dbReference type="STRING" id="888064.HMPREF9088_0696"/>
<comment type="caution">
    <text evidence="11">The sequence shown here is derived from an EMBL/GenBank/DDBJ whole genome shotgun (WGS) entry which is preliminary data.</text>
</comment>
<dbReference type="EMBL" id="AEPV01000026">
    <property type="protein sequence ID" value="EFU74395.1"/>
    <property type="molecule type" value="Genomic_DNA"/>
</dbReference>
<accession>E6LEA6</accession>
<evidence type="ECO:0000313" key="11">
    <source>
        <dbReference type="EMBL" id="EFU74395.1"/>
    </source>
</evidence>
<keyword evidence="4 9" id="KW-0812">Transmembrane</keyword>
<keyword evidence="7 9" id="KW-0924">Ammonia transport</keyword>
<protein>
    <recommendedName>
        <fullName evidence="8 9">Ammonium transporter</fullName>
    </recommendedName>
</protein>
<feature type="transmembrane region" description="Helical" evidence="9">
    <location>
        <begin position="29"/>
        <end position="51"/>
    </location>
</feature>
<reference evidence="11 12" key="1">
    <citation type="submission" date="2010-12" db="EMBL/GenBank/DDBJ databases">
        <authorList>
            <person name="Muzny D."/>
            <person name="Qin X."/>
            <person name="Deng J."/>
            <person name="Jiang H."/>
            <person name="Liu Y."/>
            <person name="Qu J."/>
            <person name="Song X.-Z."/>
            <person name="Zhang L."/>
            <person name="Thornton R."/>
            <person name="Coyle M."/>
            <person name="Francisco L."/>
            <person name="Jackson L."/>
            <person name="Javaid M."/>
            <person name="Korchina V."/>
            <person name="Kovar C."/>
            <person name="Mata R."/>
            <person name="Mathew T."/>
            <person name="Ngo R."/>
            <person name="Nguyen L."/>
            <person name="Nguyen N."/>
            <person name="Okwuonu G."/>
            <person name="Ongeri F."/>
            <person name="Pham C."/>
            <person name="Simmons D."/>
            <person name="Wilczek-Boney K."/>
            <person name="Hale W."/>
            <person name="Jakkamsetti A."/>
            <person name="Pham P."/>
            <person name="Ruth R."/>
            <person name="San Lucas F."/>
            <person name="Warren J."/>
            <person name="Zhang J."/>
            <person name="Zhao Z."/>
            <person name="Zhou C."/>
            <person name="Zhu D."/>
            <person name="Lee S."/>
            <person name="Bess C."/>
            <person name="Blankenburg K."/>
            <person name="Forbes L."/>
            <person name="Fu Q."/>
            <person name="Gubbala S."/>
            <person name="Hirani K."/>
            <person name="Jayaseelan J.C."/>
            <person name="Lara F."/>
            <person name="Munidasa M."/>
            <person name="Palculict T."/>
            <person name="Patil S."/>
            <person name="Pu L.-L."/>
            <person name="Saada N."/>
            <person name="Tang L."/>
            <person name="Weissenberger G."/>
            <person name="Zhu Y."/>
            <person name="Hemphill L."/>
            <person name="Shang Y."/>
            <person name="Youmans B."/>
            <person name="Ayvaz T."/>
            <person name="Ross M."/>
            <person name="Santibanez J."/>
            <person name="Aqrawi P."/>
            <person name="Gross S."/>
            <person name="Joshi V."/>
            <person name="Fowler G."/>
            <person name="Nazareth L."/>
            <person name="Reid J."/>
            <person name="Worley K."/>
            <person name="Petrosino J."/>
            <person name="Highlander S."/>
            <person name="Gibbs R."/>
        </authorList>
    </citation>
    <scope>NUCLEOTIDE SEQUENCE [LARGE SCALE GENOMIC DNA]</scope>
    <source>
        <strain evidence="12">DSM 15952 / CCUG 50447 / LMG 22039 / TP 1.5</strain>
    </source>
</reference>
<evidence type="ECO:0000256" key="1">
    <source>
        <dbReference type="ARBA" id="ARBA00004141"/>
    </source>
</evidence>
<dbReference type="Pfam" id="PF00909">
    <property type="entry name" value="Ammonium_transp"/>
    <property type="match status" value="1"/>
</dbReference>
<evidence type="ECO:0000256" key="7">
    <source>
        <dbReference type="ARBA" id="ARBA00023177"/>
    </source>
</evidence>
<keyword evidence="5 9" id="KW-1133">Transmembrane helix</keyword>
<evidence type="ECO:0000256" key="5">
    <source>
        <dbReference type="ARBA" id="ARBA00022989"/>
    </source>
</evidence>
<feature type="transmembrane region" description="Helical" evidence="9">
    <location>
        <begin position="244"/>
        <end position="263"/>
    </location>
</feature>
<dbReference type="InterPro" id="IPR018047">
    <property type="entry name" value="Ammonium_transpt_CS"/>
</dbReference>
<organism evidence="11 12">
    <name type="scientific">Enterococcus italicus (strain DSM 15952 / CCUG 50447 / LMG 22039 / TP 1.5)</name>
    <dbReference type="NCBI Taxonomy" id="888064"/>
    <lineage>
        <taxon>Bacteria</taxon>
        <taxon>Bacillati</taxon>
        <taxon>Bacillota</taxon>
        <taxon>Bacilli</taxon>
        <taxon>Lactobacillales</taxon>
        <taxon>Enterococcaceae</taxon>
        <taxon>Enterococcus</taxon>
    </lineage>
</organism>
<dbReference type="eggNOG" id="COG0004">
    <property type="taxonomic scope" value="Bacteria"/>
</dbReference>
<feature type="transmembrane region" description="Helical" evidence="9">
    <location>
        <begin position="116"/>
        <end position="137"/>
    </location>
</feature>
<feature type="transmembrane region" description="Helical" evidence="9">
    <location>
        <begin position="144"/>
        <end position="166"/>
    </location>
</feature>
<keyword evidence="6 9" id="KW-0472">Membrane</keyword>
<feature type="transmembrane region" description="Helical" evidence="9">
    <location>
        <begin position="298"/>
        <end position="319"/>
    </location>
</feature>
<proteinExistence type="inferred from homology"/>
<feature type="transmembrane region" description="Helical" evidence="9">
    <location>
        <begin position="178"/>
        <end position="200"/>
    </location>
</feature>
<dbReference type="PANTHER" id="PTHR43029">
    <property type="entry name" value="AMMONIUM TRANSPORTER MEP2"/>
    <property type="match status" value="1"/>
</dbReference>
<dbReference type="InterPro" id="IPR001905">
    <property type="entry name" value="Ammonium_transpt"/>
</dbReference>
<dbReference type="AlphaFoldDB" id="E6LEA6"/>
<feature type="transmembrane region" description="Helical" evidence="9">
    <location>
        <begin position="63"/>
        <end position="84"/>
    </location>
</feature>
<feature type="transmembrane region" description="Helical" evidence="9">
    <location>
        <begin position="331"/>
        <end position="350"/>
    </location>
</feature>
<feature type="transmembrane region" description="Helical" evidence="9">
    <location>
        <begin position="212"/>
        <end position="232"/>
    </location>
</feature>
<keyword evidence="3 9" id="KW-0813">Transport</keyword>
<evidence type="ECO:0000256" key="4">
    <source>
        <dbReference type="ARBA" id="ARBA00022692"/>
    </source>
</evidence>
<comment type="subcellular location">
    <subcellularLocation>
        <location evidence="9">Cell membrane</location>
        <topology evidence="9">Multi-pass membrane protein</topology>
    </subcellularLocation>
    <subcellularLocation>
        <location evidence="1">Membrane</location>
        <topology evidence="1">Multi-pass membrane protein</topology>
    </subcellularLocation>
</comment>
<evidence type="ECO:0000256" key="6">
    <source>
        <dbReference type="ARBA" id="ARBA00023136"/>
    </source>
</evidence>
<feature type="transmembrane region" description="Helical" evidence="9">
    <location>
        <begin position="370"/>
        <end position="393"/>
    </location>
</feature>
<dbReference type="PROSITE" id="PS01219">
    <property type="entry name" value="AMMONIUM_TRANSP"/>
    <property type="match status" value="1"/>
</dbReference>
<dbReference type="GO" id="GO:0005886">
    <property type="term" value="C:plasma membrane"/>
    <property type="evidence" value="ECO:0007669"/>
    <property type="project" value="UniProtKB-SubCell"/>
</dbReference>
<feature type="transmembrane region" description="Helical" evidence="9">
    <location>
        <begin position="275"/>
        <end position="292"/>
    </location>
</feature>